<dbReference type="PRINTS" id="PR01438">
    <property type="entry name" value="UNVRSLSTRESS"/>
</dbReference>
<evidence type="ECO:0000256" key="1">
    <source>
        <dbReference type="ARBA" id="ARBA00008791"/>
    </source>
</evidence>
<feature type="domain" description="UspA" evidence="2">
    <location>
        <begin position="1"/>
        <end position="142"/>
    </location>
</feature>
<dbReference type="SUPFAM" id="SSF52402">
    <property type="entry name" value="Adenine nucleotide alpha hydrolases-like"/>
    <property type="match status" value="1"/>
</dbReference>
<comment type="similarity">
    <text evidence="1">Belongs to the universal stress protein A family.</text>
</comment>
<reference evidence="4" key="1">
    <citation type="journal article" date="2019" name="Int. J. Syst. Evol. Microbiol.">
        <title>The Global Catalogue of Microorganisms (GCM) 10K type strain sequencing project: providing services to taxonomists for standard genome sequencing and annotation.</title>
        <authorList>
            <consortium name="The Broad Institute Genomics Platform"/>
            <consortium name="The Broad Institute Genome Sequencing Center for Infectious Disease"/>
            <person name="Wu L."/>
            <person name="Ma J."/>
        </authorList>
    </citation>
    <scope>NUCLEOTIDE SEQUENCE [LARGE SCALE GENOMIC DNA]</scope>
    <source>
        <strain evidence="4">JCM 18302</strain>
    </source>
</reference>
<evidence type="ECO:0000313" key="3">
    <source>
        <dbReference type="EMBL" id="GAA5140301.1"/>
    </source>
</evidence>
<dbReference type="PANTHER" id="PTHR31964:SF113">
    <property type="entry name" value="USPA DOMAIN-CONTAINING PROTEIN"/>
    <property type="match status" value="1"/>
</dbReference>
<dbReference type="Gene3D" id="3.40.50.620">
    <property type="entry name" value="HUPs"/>
    <property type="match status" value="1"/>
</dbReference>
<keyword evidence="4" id="KW-1185">Reference proteome</keyword>
<organism evidence="3 4">
    <name type="scientific">Pseudonocardia adelaidensis</name>
    <dbReference type="NCBI Taxonomy" id="648754"/>
    <lineage>
        <taxon>Bacteria</taxon>
        <taxon>Bacillati</taxon>
        <taxon>Actinomycetota</taxon>
        <taxon>Actinomycetes</taxon>
        <taxon>Pseudonocardiales</taxon>
        <taxon>Pseudonocardiaceae</taxon>
        <taxon>Pseudonocardia</taxon>
    </lineage>
</organism>
<dbReference type="Pfam" id="PF00582">
    <property type="entry name" value="Usp"/>
    <property type="match status" value="1"/>
</dbReference>
<dbReference type="Proteomes" id="UP001500804">
    <property type="component" value="Unassembled WGS sequence"/>
</dbReference>
<comment type="caution">
    <text evidence="3">The sequence shown here is derived from an EMBL/GenBank/DDBJ whole genome shotgun (WGS) entry which is preliminary data.</text>
</comment>
<accession>A0ABP9P6Z7</accession>
<sequence>MVGIDGSENSKDALRWAAQQAELTDTTLSAVVAWQVPVSFGTVWQMPATYGKSHDLSQVDFPADARKTLDAALEEVLGANPQVSVTPQLVSGHPAPVLIEASRHAALLVVGRSGLGGFAGMLIGSVSQHCVSHAACPVVVVHRTAEPH</sequence>
<dbReference type="InterPro" id="IPR006015">
    <property type="entry name" value="Universal_stress_UspA"/>
</dbReference>
<evidence type="ECO:0000313" key="4">
    <source>
        <dbReference type="Proteomes" id="UP001500804"/>
    </source>
</evidence>
<dbReference type="PANTHER" id="PTHR31964">
    <property type="entry name" value="ADENINE NUCLEOTIDE ALPHA HYDROLASES-LIKE SUPERFAMILY PROTEIN"/>
    <property type="match status" value="1"/>
</dbReference>
<gene>
    <name evidence="3" type="ORF">GCM10023320_77790</name>
</gene>
<dbReference type="InterPro" id="IPR014729">
    <property type="entry name" value="Rossmann-like_a/b/a_fold"/>
</dbReference>
<evidence type="ECO:0000259" key="2">
    <source>
        <dbReference type="Pfam" id="PF00582"/>
    </source>
</evidence>
<dbReference type="InterPro" id="IPR006016">
    <property type="entry name" value="UspA"/>
</dbReference>
<dbReference type="EMBL" id="BAABJO010000047">
    <property type="protein sequence ID" value="GAA5140301.1"/>
    <property type="molecule type" value="Genomic_DNA"/>
</dbReference>
<proteinExistence type="inferred from homology"/>
<name>A0ABP9P6Z7_9PSEU</name>
<protein>
    <submittedName>
        <fullName evidence="3">Universal stress protein</fullName>
    </submittedName>
</protein>